<accession>A0A2T1NAT4</accession>
<dbReference type="RefSeq" id="WP_106679335.1">
    <property type="nucleotide sequence ID" value="NZ_JACHWV010000003.1"/>
</dbReference>
<keyword evidence="1" id="KW-0808">Transferase</keyword>
<name>A0A2T1NAT4_9FLAO</name>
<dbReference type="Proteomes" id="UP000238430">
    <property type="component" value="Unassembled WGS sequence"/>
</dbReference>
<dbReference type="OrthoDB" id="9773772at2"/>
<sequence>MKIIHCHPKYQHLKSEIENLIKDFDNKGEAVTIGQRNVIKSFQIDGLKLNIKSFKKPNAFNSFIYKWIRPSKAKRSFEYASRLIDCEISTPFPIAYIEETSVFGLKNSYYVSEHIDYDFEFRALIHNPKYPKREEILKQFARFTFKLHENNINFLDHSPGNTLVVKTEQGYKFYLIDLNRMRFENMTFDKRMHNFRRLWLSKTMIKVIAEKYSELYKKPYQETHDLMLKHSMAFQHKINRKKLRRSGRKMQFKS</sequence>
<keyword evidence="1" id="KW-0418">Kinase</keyword>
<evidence type="ECO:0000313" key="2">
    <source>
        <dbReference type="Proteomes" id="UP000238430"/>
    </source>
</evidence>
<comment type="caution">
    <text evidence="1">The sequence shown here is derived from an EMBL/GenBank/DDBJ whole genome shotgun (WGS) entry which is preliminary data.</text>
</comment>
<proteinExistence type="predicted"/>
<dbReference type="InterPro" id="IPR011009">
    <property type="entry name" value="Kinase-like_dom_sf"/>
</dbReference>
<dbReference type="GO" id="GO:0016301">
    <property type="term" value="F:kinase activity"/>
    <property type="evidence" value="ECO:0007669"/>
    <property type="project" value="UniProtKB-KW"/>
</dbReference>
<gene>
    <name evidence="1" type="ORF">C7H61_09825</name>
</gene>
<dbReference type="Pfam" id="PF06293">
    <property type="entry name" value="Kdo"/>
    <property type="match status" value="1"/>
</dbReference>
<protein>
    <submittedName>
        <fullName evidence="1">Lipopolysaccharide kinase</fullName>
    </submittedName>
</protein>
<dbReference type="Gene3D" id="1.10.510.10">
    <property type="entry name" value="Transferase(Phosphotransferase) domain 1"/>
    <property type="match status" value="1"/>
</dbReference>
<dbReference type="SUPFAM" id="SSF56112">
    <property type="entry name" value="Protein kinase-like (PK-like)"/>
    <property type="match status" value="1"/>
</dbReference>
<keyword evidence="2" id="KW-1185">Reference proteome</keyword>
<reference evidence="1 2" key="1">
    <citation type="submission" date="2018-03" db="EMBL/GenBank/DDBJ databases">
        <title>Mesoflavibacter sp. HG37 and Mesoflavibacter sp. HG96 sp.nov., two marine bacteria isolated from seawater of Western Pacific Ocean.</title>
        <authorList>
            <person name="Cheng H."/>
            <person name="Wu Y.-H."/>
            <person name="Guo L.-L."/>
            <person name="Xu X.-W."/>
        </authorList>
    </citation>
    <scope>NUCLEOTIDE SEQUENCE [LARGE SCALE GENOMIC DNA]</scope>
    <source>
        <strain evidence="1 2">KCTC 42117</strain>
    </source>
</reference>
<organism evidence="1 2">
    <name type="scientific">Mesoflavibacter zeaxanthinifaciens subsp. sabulilitoris</name>
    <dbReference type="NCBI Taxonomy" id="1520893"/>
    <lineage>
        <taxon>Bacteria</taxon>
        <taxon>Pseudomonadati</taxon>
        <taxon>Bacteroidota</taxon>
        <taxon>Flavobacteriia</taxon>
        <taxon>Flavobacteriales</taxon>
        <taxon>Flavobacteriaceae</taxon>
        <taxon>Mesoflavibacter</taxon>
    </lineage>
</organism>
<dbReference type="EMBL" id="PXOT01000024">
    <property type="protein sequence ID" value="PSG89242.1"/>
    <property type="molecule type" value="Genomic_DNA"/>
</dbReference>
<evidence type="ECO:0000313" key="1">
    <source>
        <dbReference type="EMBL" id="PSG89242.1"/>
    </source>
</evidence>
<dbReference type="AlphaFoldDB" id="A0A2T1NAT4"/>